<gene>
    <name evidence="2" type="ORF">LCGC14_2968250</name>
</gene>
<dbReference type="PANTHER" id="PTHR48090:SF7">
    <property type="entry name" value="RFBJ PROTEIN"/>
    <property type="match status" value="1"/>
</dbReference>
<comment type="caution">
    <text evidence="2">The sequence shown here is derived from an EMBL/GenBank/DDBJ whole genome shotgun (WGS) entry which is preliminary data.</text>
</comment>
<dbReference type="CDD" id="cd04179">
    <property type="entry name" value="DPM_DPG-synthase_like"/>
    <property type="match status" value="1"/>
</dbReference>
<dbReference type="AlphaFoldDB" id="A0A0F8XB38"/>
<dbReference type="SUPFAM" id="SSF53448">
    <property type="entry name" value="Nucleotide-diphospho-sugar transferases"/>
    <property type="match status" value="1"/>
</dbReference>
<evidence type="ECO:0000313" key="2">
    <source>
        <dbReference type="EMBL" id="KKK66023.1"/>
    </source>
</evidence>
<sequence length="102" mass="11335">MKLSIVVPCYNESATITRIIETILAVDYEPIEIVVVDDFSTDGTRDILQKEVRDKVGKIVYHDRNLGKGAALRTGFAEATGDIIIVQDADLEYDPNEIPKVI</sequence>
<dbReference type="Gene3D" id="3.90.550.10">
    <property type="entry name" value="Spore Coat Polysaccharide Biosynthesis Protein SpsA, Chain A"/>
    <property type="match status" value="1"/>
</dbReference>
<dbReference type="InterPro" id="IPR029044">
    <property type="entry name" value="Nucleotide-diphossugar_trans"/>
</dbReference>
<name>A0A0F8XB38_9ZZZZ</name>
<accession>A0A0F8XB38</accession>
<dbReference type="Pfam" id="PF00535">
    <property type="entry name" value="Glycos_transf_2"/>
    <property type="match status" value="1"/>
</dbReference>
<evidence type="ECO:0000259" key="1">
    <source>
        <dbReference type="Pfam" id="PF00535"/>
    </source>
</evidence>
<feature type="domain" description="Glycosyltransferase 2-like" evidence="1">
    <location>
        <begin position="4"/>
        <end position="102"/>
    </location>
</feature>
<dbReference type="PANTHER" id="PTHR48090">
    <property type="entry name" value="UNDECAPRENYL-PHOSPHATE 4-DEOXY-4-FORMAMIDO-L-ARABINOSE TRANSFERASE-RELATED"/>
    <property type="match status" value="1"/>
</dbReference>
<dbReference type="EMBL" id="LAZR01060278">
    <property type="protein sequence ID" value="KKK66023.1"/>
    <property type="molecule type" value="Genomic_DNA"/>
</dbReference>
<dbReference type="InterPro" id="IPR050256">
    <property type="entry name" value="Glycosyltransferase_2"/>
</dbReference>
<feature type="non-terminal residue" evidence="2">
    <location>
        <position position="102"/>
    </location>
</feature>
<dbReference type="InterPro" id="IPR001173">
    <property type="entry name" value="Glyco_trans_2-like"/>
</dbReference>
<protein>
    <recommendedName>
        <fullName evidence="1">Glycosyltransferase 2-like domain-containing protein</fullName>
    </recommendedName>
</protein>
<organism evidence="2">
    <name type="scientific">marine sediment metagenome</name>
    <dbReference type="NCBI Taxonomy" id="412755"/>
    <lineage>
        <taxon>unclassified sequences</taxon>
        <taxon>metagenomes</taxon>
        <taxon>ecological metagenomes</taxon>
    </lineage>
</organism>
<proteinExistence type="predicted"/>
<reference evidence="2" key="1">
    <citation type="journal article" date="2015" name="Nature">
        <title>Complex archaea that bridge the gap between prokaryotes and eukaryotes.</title>
        <authorList>
            <person name="Spang A."/>
            <person name="Saw J.H."/>
            <person name="Jorgensen S.L."/>
            <person name="Zaremba-Niedzwiedzka K."/>
            <person name="Martijn J."/>
            <person name="Lind A.E."/>
            <person name="van Eijk R."/>
            <person name="Schleper C."/>
            <person name="Guy L."/>
            <person name="Ettema T.J."/>
        </authorList>
    </citation>
    <scope>NUCLEOTIDE SEQUENCE</scope>
</reference>